<organism evidence="10 11">
    <name type="scientific">candidate division CSSED10-310 bacterium</name>
    <dbReference type="NCBI Taxonomy" id="2855610"/>
    <lineage>
        <taxon>Bacteria</taxon>
        <taxon>Bacteria division CSSED10-310</taxon>
    </lineage>
</organism>
<evidence type="ECO:0000256" key="8">
    <source>
        <dbReference type="SAM" id="Phobius"/>
    </source>
</evidence>
<name>A0ABV6YYS0_UNCC1</name>
<dbReference type="GO" id="GO:0016757">
    <property type="term" value="F:glycosyltransferase activity"/>
    <property type="evidence" value="ECO:0007669"/>
    <property type="project" value="UniProtKB-KW"/>
</dbReference>
<evidence type="ECO:0000256" key="3">
    <source>
        <dbReference type="ARBA" id="ARBA00022679"/>
    </source>
</evidence>
<evidence type="ECO:0000313" key="10">
    <source>
        <dbReference type="EMBL" id="MFC1851345.1"/>
    </source>
</evidence>
<keyword evidence="7 8" id="KW-0472">Membrane</keyword>
<keyword evidence="6 8" id="KW-1133">Transmembrane helix</keyword>
<evidence type="ECO:0000256" key="2">
    <source>
        <dbReference type="ARBA" id="ARBA00022676"/>
    </source>
</evidence>
<evidence type="ECO:0000256" key="1">
    <source>
        <dbReference type="ARBA" id="ARBA00022475"/>
    </source>
</evidence>
<dbReference type="InterPro" id="IPR001173">
    <property type="entry name" value="Glyco_trans_2-like"/>
</dbReference>
<reference evidence="10 11" key="1">
    <citation type="submission" date="2024-09" db="EMBL/GenBank/DDBJ databases">
        <title>Laminarin stimulates single cell rates of sulfate reduction while oxygen inhibits transcriptomic activity in coastal marine sediment.</title>
        <authorList>
            <person name="Lindsay M."/>
            <person name="Orcutt B."/>
            <person name="Emerson D."/>
            <person name="Stepanauskas R."/>
            <person name="D'Angelo T."/>
        </authorList>
    </citation>
    <scope>NUCLEOTIDE SEQUENCE [LARGE SCALE GENOMIC DNA]</scope>
    <source>
        <strain evidence="10">SAG AM-311-K15</strain>
    </source>
</reference>
<gene>
    <name evidence="10" type="ORF">ACFL27_14200</name>
</gene>
<feature type="domain" description="Glycosyltransferase 2-like" evidence="9">
    <location>
        <begin position="10"/>
        <end position="168"/>
    </location>
</feature>
<dbReference type="CDD" id="cd04187">
    <property type="entry name" value="DPM1_like_bac"/>
    <property type="match status" value="1"/>
</dbReference>
<evidence type="ECO:0000256" key="6">
    <source>
        <dbReference type="ARBA" id="ARBA00022989"/>
    </source>
</evidence>
<proteinExistence type="predicted"/>
<protein>
    <submittedName>
        <fullName evidence="10">Glycosyltransferase family 2 protein</fullName>
        <ecNumber evidence="10">2.4.-.-</ecNumber>
    </submittedName>
</protein>
<dbReference type="PANTHER" id="PTHR48090">
    <property type="entry name" value="UNDECAPRENYL-PHOSPHATE 4-DEOXY-4-FORMAMIDO-L-ARABINOSE TRANSFERASE-RELATED"/>
    <property type="match status" value="1"/>
</dbReference>
<dbReference type="EMBL" id="JBHPBY010000179">
    <property type="protein sequence ID" value="MFC1851345.1"/>
    <property type="molecule type" value="Genomic_DNA"/>
</dbReference>
<evidence type="ECO:0000256" key="7">
    <source>
        <dbReference type="ARBA" id="ARBA00023136"/>
    </source>
</evidence>
<keyword evidence="1" id="KW-1003">Cell membrane</keyword>
<keyword evidence="4 8" id="KW-0812">Transmembrane</keyword>
<dbReference type="EC" id="2.4.-.-" evidence="10"/>
<evidence type="ECO:0000256" key="5">
    <source>
        <dbReference type="ARBA" id="ARBA00022985"/>
    </source>
</evidence>
<keyword evidence="3 10" id="KW-0808">Transferase</keyword>
<keyword evidence="11" id="KW-1185">Reference proteome</keyword>
<sequence length="320" mass="36150">MNSQLKKQISIVIPVYNGESTIAALVEQLIASLADPYMLEIVLVNDDSPDNSEEVCAAIHQKHPQMVKLYSLAKNVGEHNAVMAGLNQTTGEVVIIMDDDFQNPVSEVTKLIEYATAHDFDVVYTYYEEKKHSWIRNLGSQFNDKIANVMLRKPKDLYLSSFKSLNRFIVQEIITYELPYPYIDGLILRTTSKIGKIKVRHHSREIGKSGYTFTKLVRLWLNMFTNFSILPLRVSIVMGFLFSLIGLGLGFVAIVEKFSNPALPIGYASLVVVILIFSGIQLISLGMIGEYLGRIFLSQNKKPQYTIRRKYESTSEHGTS</sequence>
<keyword evidence="2 10" id="KW-0328">Glycosyltransferase</keyword>
<feature type="transmembrane region" description="Helical" evidence="8">
    <location>
        <begin position="267"/>
        <end position="292"/>
    </location>
</feature>
<comment type="caution">
    <text evidence="10">The sequence shown here is derived from an EMBL/GenBank/DDBJ whole genome shotgun (WGS) entry which is preliminary data.</text>
</comment>
<dbReference type="InterPro" id="IPR050256">
    <property type="entry name" value="Glycosyltransferase_2"/>
</dbReference>
<accession>A0ABV6YYS0</accession>
<dbReference type="Pfam" id="PF00535">
    <property type="entry name" value="Glycos_transf_2"/>
    <property type="match status" value="1"/>
</dbReference>
<evidence type="ECO:0000259" key="9">
    <source>
        <dbReference type="Pfam" id="PF00535"/>
    </source>
</evidence>
<dbReference type="Proteomes" id="UP001594351">
    <property type="component" value="Unassembled WGS sequence"/>
</dbReference>
<evidence type="ECO:0000256" key="4">
    <source>
        <dbReference type="ARBA" id="ARBA00022692"/>
    </source>
</evidence>
<dbReference type="PANTHER" id="PTHR48090:SF3">
    <property type="entry name" value="UNDECAPRENYL-PHOSPHATE 4-DEOXY-4-FORMAMIDO-L-ARABINOSE TRANSFERASE"/>
    <property type="match status" value="1"/>
</dbReference>
<dbReference type="InterPro" id="IPR029044">
    <property type="entry name" value="Nucleotide-diphossugar_trans"/>
</dbReference>
<evidence type="ECO:0000313" key="11">
    <source>
        <dbReference type="Proteomes" id="UP001594351"/>
    </source>
</evidence>
<dbReference type="SUPFAM" id="SSF53448">
    <property type="entry name" value="Nucleotide-diphospho-sugar transferases"/>
    <property type="match status" value="1"/>
</dbReference>
<keyword evidence="5" id="KW-0448">Lipopolysaccharide biosynthesis</keyword>
<dbReference type="Gene3D" id="3.90.550.10">
    <property type="entry name" value="Spore Coat Polysaccharide Biosynthesis Protein SpsA, Chain A"/>
    <property type="match status" value="1"/>
</dbReference>
<feature type="transmembrane region" description="Helical" evidence="8">
    <location>
        <begin position="230"/>
        <end position="255"/>
    </location>
</feature>